<dbReference type="Proteomes" id="UP000447873">
    <property type="component" value="Unassembled WGS sequence"/>
</dbReference>
<comment type="caution">
    <text evidence="1">The sequence shown here is derived from an EMBL/GenBank/DDBJ whole genome shotgun (WGS) entry which is preliminary data.</text>
</comment>
<dbReference type="CDD" id="cd02440">
    <property type="entry name" value="AdoMet_MTases"/>
    <property type="match status" value="1"/>
</dbReference>
<dbReference type="EMBL" id="WNWS01000211">
    <property type="protein sequence ID" value="KAE9974720.1"/>
    <property type="molecule type" value="Genomic_DNA"/>
</dbReference>
<name>A0A8H3UR00_VENIN</name>
<dbReference type="Proteomes" id="UP000433883">
    <property type="component" value="Unassembled WGS sequence"/>
</dbReference>
<sequence length="324" mass="36467">MANIDQTGSIVIDSDRDSSYGDGDAASETTSLRSAVLSYIYYNGRRYHSYRAGSYWGPNDDKAQDNLDLFHHIFSLSLDGRLFLAPIGPDPQRVLDIGTGTGIWAIDFADQFPSATVSATDLSPIQPDLVPPNLEFFVDDFTSDWTFTPASFDFIHARCIYGCVADYDALYAEVYNALKPGAYFEQAEISVHPKSDDGSIKGAYLEEWGPLALKCGDVFGKSFAIAEHTEEYMRKAGFVNVKYQTFKWPIGPWPKDPGLKQIGAYNRMAWEDGMEGWAMYLFTNYLGWKKEEVDILIARVRKEIRNPKIHAYQTISICYGQKPI</sequence>
<reference evidence="1 3" key="1">
    <citation type="submission" date="2018-12" db="EMBL/GenBank/DDBJ databases">
        <title>Venturia inaequalis Genome Resource.</title>
        <authorList>
            <person name="Lichtner F.J."/>
        </authorList>
    </citation>
    <scope>NUCLEOTIDE SEQUENCE [LARGE SCALE GENOMIC DNA]</scope>
    <source>
        <strain evidence="1 3">120213</strain>
        <strain evidence="2">Bline_iso_100314</strain>
    </source>
</reference>
<organism evidence="1 3">
    <name type="scientific">Venturia inaequalis</name>
    <name type="common">Apple scab fungus</name>
    <dbReference type="NCBI Taxonomy" id="5025"/>
    <lineage>
        <taxon>Eukaryota</taxon>
        <taxon>Fungi</taxon>
        <taxon>Dikarya</taxon>
        <taxon>Ascomycota</taxon>
        <taxon>Pezizomycotina</taxon>
        <taxon>Dothideomycetes</taxon>
        <taxon>Pleosporomycetidae</taxon>
        <taxon>Venturiales</taxon>
        <taxon>Venturiaceae</taxon>
        <taxon>Venturia</taxon>
    </lineage>
</organism>
<dbReference type="SUPFAM" id="SSF53335">
    <property type="entry name" value="S-adenosyl-L-methionine-dependent methyltransferases"/>
    <property type="match status" value="1"/>
</dbReference>
<evidence type="ECO:0000313" key="2">
    <source>
        <dbReference type="EMBL" id="KAE9979038.1"/>
    </source>
</evidence>
<dbReference type="Gene3D" id="3.40.50.150">
    <property type="entry name" value="Vaccinia Virus protein VP39"/>
    <property type="match status" value="1"/>
</dbReference>
<protein>
    <recommendedName>
        <fullName evidence="4">S-adenosyl-L-methionine-dependent methyltransferase</fullName>
    </recommendedName>
</protein>
<dbReference type="GO" id="GO:0008168">
    <property type="term" value="F:methyltransferase activity"/>
    <property type="evidence" value="ECO:0007669"/>
    <property type="project" value="TreeGrafter"/>
</dbReference>
<dbReference type="Pfam" id="PF13489">
    <property type="entry name" value="Methyltransf_23"/>
    <property type="match status" value="1"/>
</dbReference>
<evidence type="ECO:0000313" key="3">
    <source>
        <dbReference type="Proteomes" id="UP000447873"/>
    </source>
</evidence>
<dbReference type="InterPro" id="IPR029063">
    <property type="entry name" value="SAM-dependent_MTases_sf"/>
</dbReference>
<dbReference type="PANTHER" id="PTHR43591:SF10">
    <property type="entry name" value="ABC TRANSMEMBRANE TYPE-1 DOMAIN-CONTAINING PROTEIN-RELATED"/>
    <property type="match status" value="1"/>
</dbReference>
<dbReference type="AlphaFoldDB" id="A0A8H3UR00"/>
<accession>A0A8H3UR00</accession>
<dbReference type="EMBL" id="WNWQ01000100">
    <property type="protein sequence ID" value="KAE9979038.1"/>
    <property type="molecule type" value="Genomic_DNA"/>
</dbReference>
<proteinExistence type="predicted"/>
<dbReference type="PANTHER" id="PTHR43591">
    <property type="entry name" value="METHYLTRANSFERASE"/>
    <property type="match status" value="1"/>
</dbReference>
<gene>
    <name evidence="2" type="ORF">BLS_000093</name>
    <name evidence="1" type="ORF">EG328_003677</name>
</gene>
<evidence type="ECO:0000313" key="1">
    <source>
        <dbReference type="EMBL" id="KAE9974720.1"/>
    </source>
</evidence>
<evidence type="ECO:0008006" key="4">
    <source>
        <dbReference type="Google" id="ProtNLM"/>
    </source>
</evidence>